<evidence type="ECO:0000256" key="1">
    <source>
        <dbReference type="SAM" id="MobiDB-lite"/>
    </source>
</evidence>
<dbReference type="GeneID" id="106804906"/>
<dbReference type="Proteomes" id="UP000695022">
    <property type="component" value="Unplaced"/>
</dbReference>
<dbReference type="RefSeq" id="XP_014661787.1">
    <property type="nucleotide sequence ID" value="XM_014806301.1"/>
</dbReference>
<organism evidence="2 3">
    <name type="scientific">Priapulus caudatus</name>
    <name type="common">Priapulid worm</name>
    <dbReference type="NCBI Taxonomy" id="37621"/>
    <lineage>
        <taxon>Eukaryota</taxon>
        <taxon>Metazoa</taxon>
        <taxon>Ecdysozoa</taxon>
        <taxon>Scalidophora</taxon>
        <taxon>Priapulida</taxon>
        <taxon>Priapulimorpha</taxon>
        <taxon>Priapulimorphida</taxon>
        <taxon>Priapulidae</taxon>
        <taxon>Priapulus</taxon>
    </lineage>
</organism>
<feature type="compositionally biased region" description="Basic and acidic residues" evidence="1">
    <location>
        <begin position="1"/>
        <end position="15"/>
    </location>
</feature>
<sequence>MAEHEWNKFKKEINAKRMKKKTGKEKPTRETPDDDTIVVQRLSAEVSGKAQKYARVGAREFVAFNEYEEFTVDNIKSACIKHFDIPQELMCCDVLAGEQGPSCYSAKQIPDFKVIHVRFVERTEVAEATTSHAVPQKRSLVHPSNPSPSKRARLNVAPSKFVPRSLSVVEILRLGKAIKNASTSVSVESFDMRTMAWSSKPAIVDFSIENRGIWNGRF</sequence>
<feature type="region of interest" description="Disordered" evidence="1">
    <location>
        <begin position="1"/>
        <end position="35"/>
    </location>
</feature>
<accession>A0ABM1DPB6</accession>
<evidence type="ECO:0000313" key="2">
    <source>
        <dbReference type="Proteomes" id="UP000695022"/>
    </source>
</evidence>
<name>A0ABM1DPB6_PRICU</name>
<proteinExistence type="predicted"/>
<gene>
    <name evidence="3" type="primary">LOC106804906</name>
</gene>
<reference evidence="3" key="1">
    <citation type="submission" date="2025-08" db="UniProtKB">
        <authorList>
            <consortium name="RefSeq"/>
        </authorList>
    </citation>
    <scope>IDENTIFICATION</scope>
</reference>
<evidence type="ECO:0000313" key="3">
    <source>
        <dbReference type="RefSeq" id="XP_014661787.1"/>
    </source>
</evidence>
<keyword evidence="2" id="KW-1185">Reference proteome</keyword>
<protein>
    <submittedName>
        <fullName evidence="3">Uncharacterized protein LOC106804906</fullName>
    </submittedName>
</protein>
<feature type="region of interest" description="Disordered" evidence="1">
    <location>
        <begin position="131"/>
        <end position="153"/>
    </location>
</feature>